<sequence length="457" mass="50401">MSNNSNQQPPFDPAVGGFPRPRQRDAVMGKPQQPPISGPEESPADRDSGDPFISNPNRNSRAMDGNELDYAMRRLTLFSPATDANQEAQHAQGLSTWQNQAQGQQQQQQQVQQKASQIARDWNSRPWLHAEIGDVDLCATEICNDSGDGDSHAIESAENNAFMIENVPVGISYLSLAALLDKSGIKANWQQRKEFPSLNPPTLDFLPTHGVIYISFADSQDARSAVAKIQRCQPGWVIKPIHSQNMGLARRKFRVGVRVFRDIDVADDGSDINGQEKETKDNGNDEKEGILSKDDSSDDELEDTRMLSHTIKNLIENTVGGIIGFTTLPDLLLKDRRRKLGLGSASAKGRGTKKKKVLVAEFVVEFGDARYVQRCLTALRGGRVDVLGTIVCFEYFSHLTKIPNVSKAGREGIISWQLDKLNSHNNEGSIVTVNALCTPNSGVKAPWDLMETLVIRS</sequence>
<evidence type="ECO:0000256" key="1">
    <source>
        <dbReference type="SAM" id="MobiDB-lite"/>
    </source>
</evidence>
<organism evidence="2 3">
    <name type="scientific">Ascosphaera apis ARSEF 7405</name>
    <dbReference type="NCBI Taxonomy" id="392613"/>
    <lineage>
        <taxon>Eukaryota</taxon>
        <taxon>Fungi</taxon>
        <taxon>Dikarya</taxon>
        <taxon>Ascomycota</taxon>
        <taxon>Pezizomycotina</taxon>
        <taxon>Eurotiomycetes</taxon>
        <taxon>Eurotiomycetidae</taxon>
        <taxon>Onygenales</taxon>
        <taxon>Ascosphaeraceae</taxon>
        <taxon>Ascosphaera</taxon>
    </lineage>
</organism>
<reference evidence="2 3" key="1">
    <citation type="journal article" date="2016" name="Genome Biol. Evol.">
        <title>Divergent and convergent evolution of fungal pathogenicity.</title>
        <authorList>
            <person name="Shang Y."/>
            <person name="Xiao G."/>
            <person name="Zheng P."/>
            <person name="Cen K."/>
            <person name="Zhan S."/>
            <person name="Wang C."/>
        </authorList>
    </citation>
    <scope>NUCLEOTIDE SEQUENCE [LARGE SCALE GENOMIC DNA]</scope>
    <source>
        <strain evidence="2 3">ARSEF 7405</strain>
    </source>
</reference>
<feature type="region of interest" description="Disordered" evidence="1">
    <location>
        <begin position="270"/>
        <end position="300"/>
    </location>
</feature>
<evidence type="ECO:0000313" key="3">
    <source>
        <dbReference type="Proteomes" id="UP000242877"/>
    </source>
</evidence>
<protein>
    <submittedName>
        <fullName evidence="2">Uncharacterized protein</fullName>
    </submittedName>
</protein>
<gene>
    <name evidence="2" type="ORF">AAP_01286</name>
</gene>
<feature type="compositionally biased region" description="Basic and acidic residues" evidence="1">
    <location>
        <begin position="274"/>
        <end position="295"/>
    </location>
</feature>
<proteinExistence type="predicted"/>
<evidence type="ECO:0000313" key="2">
    <source>
        <dbReference type="EMBL" id="KZZ95610.1"/>
    </source>
</evidence>
<feature type="region of interest" description="Disordered" evidence="1">
    <location>
        <begin position="84"/>
        <end position="111"/>
    </location>
</feature>
<feature type="compositionally biased region" description="Low complexity" evidence="1">
    <location>
        <begin position="98"/>
        <end position="111"/>
    </location>
</feature>
<comment type="caution">
    <text evidence="2">The sequence shown here is derived from an EMBL/GenBank/DDBJ whole genome shotgun (WGS) entry which is preliminary data.</text>
</comment>
<name>A0A166PBA6_9EURO</name>
<dbReference type="EMBL" id="AZGZ01000004">
    <property type="protein sequence ID" value="KZZ95610.1"/>
    <property type="molecule type" value="Genomic_DNA"/>
</dbReference>
<dbReference type="AlphaFoldDB" id="A0A166PBA6"/>
<feature type="region of interest" description="Disordered" evidence="1">
    <location>
        <begin position="1"/>
        <end position="63"/>
    </location>
</feature>
<dbReference type="VEuPathDB" id="FungiDB:AAP_01286"/>
<dbReference type="Proteomes" id="UP000242877">
    <property type="component" value="Unassembled WGS sequence"/>
</dbReference>
<feature type="compositionally biased region" description="Polar residues" evidence="1">
    <location>
        <begin position="84"/>
        <end position="97"/>
    </location>
</feature>
<accession>A0A166PBA6</accession>
<keyword evidence="3" id="KW-1185">Reference proteome</keyword>